<comment type="caution">
    <text evidence="3">The sequence shown here is derived from an EMBL/GenBank/DDBJ whole genome shotgun (WGS) entry which is preliminary data.</text>
</comment>
<accession>A0ABP5LLS2</accession>
<evidence type="ECO:0000256" key="1">
    <source>
        <dbReference type="SAM" id="MobiDB-lite"/>
    </source>
</evidence>
<dbReference type="PROSITE" id="PS51318">
    <property type="entry name" value="TAT"/>
    <property type="match status" value="1"/>
</dbReference>
<dbReference type="RefSeq" id="WP_344467230.1">
    <property type="nucleotide sequence ID" value="NZ_BAAANT010000025.1"/>
</dbReference>
<evidence type="ECO:0000313" key="4">
    <source>
        <dbReference type="Proteomes" id="UP001422759"/>
    </source>
</evidence>
<proteinExistence type="predicted"/>
<feature type="region of interest" description="Disordered" evidence="1">
    <location>
        <begin position="199"/>
        <end position="236"/>
    </location>
</feature>
<dbReference type="Proteomes" id="UP001422759">
    <property type="component" value="Unassembled WGS sequence"/>
</dbReference>
<gene>
    <name evidence="3" type="ORF">GCM10009760_41500</name>
</gene>
<protein>
    <recommendedName>
        <fullName evidence="5">Secreted protein</fullName>
    </recommendedName>
</protein>
<keyword evidence="2" id="KW-0732">Signal</keyword>
<evidence type="ECO:0000313" key="3">
    <source>
        <dbReference type="EMBL" id="GAA2148902.1"/>
    </source>
</evidence>
<name>A0ABP5LLS2_9ACTN</name>
<evidence type="ECO:0000256" key="2">
    <source>
        <dbReference type="SAM" id="SignalP"/>
    </source>
</evidence>
<feature type="signal peptide" evidence="2">
    <location>
        <begin position="1"/>
        <end position="32"/>
    </location>
</feature>
<keyword evidence="4" id="KW-1185">Reference proteome</keyword>
<feature type="chain" id="PRO_5047240161" description="Secreted protein" evidence="2">
    <location>
        <begin position="33"/>
        <end position="236"/>
    </location>
</feature>
<reference evidence="4" key="1">
    <citation type="journal article" date="2019" name="Int. J. Syst. Evol. Microbiol.">
        <title>The Global Catalogue of Microorganisms (GCM) 10K type strain sequencing project: providing services to taxonomists for standard genome sequencing and annotation.</title>
        <authorList>
            <consortium name="The Broad Institute Genomics Platform"/>
            <consortium name="The Broad Institute Genome Sequencing Center for Infectious Disease"/>
            <person name="Wu L."/>
            <person name="Ma J."/>
        </authorList>
    </citation>
    <scope>NUCLEOTIDE SEQUENCE [LARGE SCALE GENOMIC DNA]</scope>
    <source>
        <strain evidence="4">JCM 14560</strain>
    </source>
</reference>
<sequence length="236" mass="24770">MTTNQTGLRMRMLAAGAAAALAMGIAAVPAAAADQPTTQQLMADCASGVGKCTFNDPVVRKAYLGNYRQVSHTLFNCSTSPAVQGMDWSDSVGSSDTLEVSVTVGGKIAGIVDASVTATYGHTWEASHSEGGSLSMTVQPGEVGWISRAQVMHQVSGTWQTHYDNPHWGHYYWYWKDTVTSPAPSGTDGVGNSVVVKSRPMTAAEKESCTATARGPRPGPGLHRDQPSAARDAVPS</sequence>
<evidence type="ECO:0008006" key="5">
    <source>
        <dbReference type="Google" id="ProtNLM"/>
    </source>
</evidence>
<organism evidence="3 4">
    <name type="scientific">Kitasatospora kazusensis</name>
    <dbReference type="NCBI Taxonomy" id="407974"/>
    <lineage>
        <taxon>Bacteria</taxon>
        <taxon>Bacillati</taxon>
        <taxon>Actinomycetota</taxon>
        <taxon>Actinomycetes</taxon>
        <taxon>Kitasatosporales</taxon>
        <taxon>Streptomycetaceae</taxon>
        <taxon>Kitasatospora</taxon>
    </lineage>
</organism>
<dbReference type="EMBL" id="BAAANT010000025">
    <property type="protein sequence ID" value="GAA2148902.1"/>
    <property type="molecule type" value="Genomic_DNA"/>
</dbReference>
<dbReference type="InterPro" id="IPR006311">
    <property type="entry name" value="TAT_signal"/>
</dbReference>